<dbReference type="GO" id="GO:0016020">
    <property type="term" value="C:membrane"/>
    <property type="evidence" value="ECO:0007669"/>
    <property type="project" value="InterPro"/>
</dbReference>
<organism evidence="1">
    <name type="scientific">mine drainage metagenome</name>
    <dbReference type="NCBI Taxonomy" id="410659"/>
    <lineage>
        <taxon>unclassified sequences</taxon>
        <taxon>metagenomes</taxon>
        <taxon>ecological metagenomes</taxon>
    </lineage>
</organism>
<dbReference type="SUPFAM" id="SSF56954">
    <property type="entry name" value="Outer membrane efflux proteins (OEP)"/>
    <property type="match status" value="1"/>
</dbReference>
<dbReference type="InterPro" id="IPR003423">
    <property type="entry name" value="OMP_efflux"/>
</dbReference>
<reference evidence="1" key="1">
    <citation type="submission" date="2016-10" db="EMBL/GenBank/DDBJ databases">
        <title>Sequence of Gallionella enrichment culture.</title>
        <authorList>
            <person name="Poehlein A."/>
            <person name="Muehling M."/>
            <person name="Daniel R."/>
        </authorList>
    </citation>
    <scope>NUCLEOTIDE SEQUENCE</scope>
</reference>
<evidence type="ECO:0000313" key="1">
    <source>
        <dbReference type="EMBL" id="OIQ88529.1"/>
    </source>
</evidence>
<dbReference type="PANTHER" id="PTHR30203:SF30">
    <property type="entry name" value="OUTER MEMBRANE PROTEIN-RELATED"/>
    <property type="match status" value="1"/>
</dbReference>
<dbReference type="EMBL" id="MLJW01000369">
    <property type="protein sequence ID" value="OIQ88529.1"/>
    <property type="molecule type" value="Genomic_DNA"/>
</dbReference>
<dbReference type="PANTHER" id="PTHR30203">
    <property type="entry name" value="OUTER MEMBRANE CATION EFFLUX PROTEIN"/>
    <property type="match status" value="1"/>
</dbReference>
<dbReference type="InterPro" id="IPR010131">
    <property type="entry name" value="MdtP/NodT-like"/>
</dbReference>
<protein>
    <submittedName>
        <fullName evidence="1">Outer membrane protein OprM</fullName>
    </submittedName>
</protein>
<dbReference type="GO" id="GO:0015562">
    <property type="term" value="F:efflux transmembrane transporter activity"/>
    <property type="evidence" value="ECO:0007669"/>
    <property type="project" value="InterPro"/>
</dbReference>
<proteinExistence type="predicted"/>
<accession>A0A1J5QXU4</accession>
<dbReference type="AlphaFoldDB" id="A0A1J5QXU4"/>
<dbReference type="Gene3D" id="2.20.200.10">
    <property type="entry name" value="Outer membrane efflux proteins (OEP)"/>
    <property type="match status" value="1"/>
</dbReference>
<name>A0A1J5QXU4_9ZZZZ</name>
<dbReference type="Pfam" id="PF02321">
    <property type="entry name" value="OEP"/>
    <property type="match status" value="2"/>
</dbReference>
<gene>
    <name evidence="1" type="primary">oprM_30</name>
    <name evidence="1" type="ORF">GALL_296110</name>
</gene>
<comment type="caution">
    <text evidence="1">The sequence shown here is derived from an EMBL/GenBank/DDBJ whole genome shotgun (WGS) entry which is preliminary data.</text>
</comment>
<dbReference type="NCBIfam" id="TIGR01845">
    <property type="entry name" value="outer_NodT"/>
    <property type="match status" value="1"/>
</dbReference>
<sequence length="479" mass="51537">MRKSICMAWLAACLLPACSGVQGTHEQPAPVLPEAWNVPQDASQSSMAGERWWELFADPVLDTLVDEALQHNHEIEAAAGRILEAEAAMGITDADRYPVVGINANGSRSGISTVDAMPLYPGMPRIQNNLHLAVDASYELDIWGKFRHASAAARAQLLAAQAAQDTVRLTLTSEVAQQYFNLLALDAQVAVVRDVLQSRLDTVDLMRLRFESGVGSEYEIRQAEAEQSAVASQLASTLKARENLESALAILLGRSPRDVMQGSVERGSVAPMETLWVPDGLPSALLLRRPDIREAEQKLRAEDAKIEVARTEFFPAISLTSYLGVESANLANLFTGPAGIFQFMLGLSQPIFNGNRLDYSVKAAEARRVQAVADYQRAVASAFGDVRNALNAQAAGRDVLKAESARIAALLEAQRLAGVRYQGGVSGRLEVLDADRQLLQAQLAGIDAENAQRVAVVSLFKALGGGWKTAGDEPAAASR</sequence>
<dbReference type="Gene3D" id="1.20.1600.10">
    <property type="entry name" value="Outer membrane efflux proteins (OEP)"/>
    <property type="match status" value="1"/>
</dbReference>